<accession>A0A484ZN31</accession>
<proteinExistence type="predicted"/>
<name>A0A484ZN31_9GAMM</name>
<evidence type="ECO:0000313" key="2">
    <source>
        <dbReference type="EMBL" id="VFS49810.1"/>
    </source>
</evidence>
<dbReference type="EMBL" id="CAADJA010000002">
    <property type="protein sequence ID" value="VFS49810.1"/>
    <property type="molecule type" value="Genomic_DNA"/>
</dbReference>
<sequence length="221" mass="25106">MRIIKQILLLCTGWILLSSVAIADTDYKALSDDIQLRLDKTSQFYQQQQIADARTEVQMAYFEVFENLEGPIRINISAQKSYQMEAAFGEIRKMIGDGKPQAEVDAKINWLKSELNSVLPVLADGHRLTAEQQHGAYDNDQIAPYWQQSFKTIDDLLAEAVNLYQNNSYAEASKKIQLAQYDGFKNSEMEMSVRQNRSSQQAGNINRQFSELIALSGSRIK</sequence>
<evidence type="ECO:0008006" key="4">
    <source>
        <dbReference type="Google" id="ProtNLM"/>
    </source>
</evidence>
<feature type="signal peptide" evidence="1">
    <location>
        <begin position="1"/>
        <end position="23"/>
    </location>
</feature>
<organism evidence="2 3">
    <name type="scientific">Budvicia aquatica</name>
    <dbReference type="NCBI Taxonomy" id="82979"/>
    <lineage>
        <taxon>Bacteria</taxon>
        <taxon>Pseudomonadati</taxon>
        <taxon>Pseudomonadota</taxon>
        <taxon>Gammaproteobacteria</taxon>
        <taxon>Enterobacterales</taxon>
        <taxon>Budviciaceae</taxon>
        <taxon>Budvicia</taxon>
    </lineage>
</organism>
<dbReference type="Proteomes" id="UP000373449">
    <property type="component" value="Unassembled WGS sequence"/>
</dbReference>
<dbReference type="AlphaFoldDB" id="A0A484ZN31"/>
<keyword evidence="1" id="KW-0732">Signal</keyword>
<evidence type="ECO:0000256" key="1">
    <source>
        <dbReference type="SAM" id="SignalP"/>
    </source>
</evidence>
<protein>
    <recommendedName>
        <fullName evidence="4">Iron permease</fullName>
    </recommendedName>
</protein>
<reference evidence="2 3" key="1">
    <citation type="submission" date="2019-03" db="EMBL/GenBank/DDBJ databases">
        <authorList>
            <consortium name="Pathogen Informatics"/>
        </authorList>
    </citation>
    <scope>NUCLEOTIDE SEQUENCE [LARGE SCALE GENOMIC DNA]</scope>
    <source>
        <strain evidence="2 3">NCTC12282</strain>
    </source>
</reference>
<evidence type="ECO:0000313" key="3">
    <source>
        <dbReference type="Proteomes" id="UP000373449"/>
    </source>
</evidence>
<feature type="chain" id="PRO_5019737816" description="Iron permease" evidence="1">
    <location>
        <begin position="24"/>
        <end position="221"/>
    </location>
</feature>
<gene>
    <name evidence="2" type="ORF">NCTC12282_04190</name>
</gene>